<evidence type="ECO:0000313" key="2">
    <source>
        <dbReference type="EMBL" id="CAA9588660.1"/>
    </source>
</evidence>
<organism evidence="2">
    <name type="scientific">uncultured Thermomicrobiales bacterium</name>
    <dbReference type="NCBI Taxonomy" id="1645740"/>
    <lineage>
        <taxon>Bacteria</taxon>
        <taxon>Pseudomonadati</taxon>
        <taxon>Thermomicrobiota</taxon>
        <taxon>Thermomicrobia</taxon>
        <taxon>Thermomicrobiales</taxon>
        <taxon>environmental samples</taxon>
    </lineage>
</organism>
<feature type="transmembrane region" description="Helical" evidence="1">
    <location>
        <begin position="161"/>
        <end position="181"/>
    </location>
</feature>
<keyword evidence="1" id="KW-0472">Membrane</keyword>
<proteinExistence type="predicted"/>
<dbReference type="AlphaFoldDB" id="A0A6J4VUR5"/>
<name>A0A6J4VUR5_9BACT</name>
<accession>A0A6J4VUR5</accession>
<gene>
    <name evidence="2" type="ORF">AVDCRST_MAG18-4429</name>
</gene>
<feature type="transmembrane region" description="Helical" evidence="1">
    <location>
        <begin position="23"/>
        <end position="44"/>
    </location>
</feature>
<keyword evidence="1" id="KW-0812">Transmembrane</keyword>
<keyword evidence="1" id="KW-1133">Transmembrane helix</keyword>
<feature type="transmembrane region" description="Helical" evidence="1">
    <location>
        <begin position="96"/>
        <end position="122"/>
    </location>
</feature>
<feature type="transmembrane region" description="Helical" evidence="1">
    <location>
        <begin position="239"/>
        <end position="259"/>
    </location>
</feature>
<feature type="transmembrane region" description="Helical" evidence="1">
    <location>
        <begin position="128"/>
        <end position="149"/>
    </location>
</feature>
<reference evidence="2" key="1">
    <citation type="submission" date="2020-02" db="EMBL/GenBank/DDBJ databases">
        <authorList>
            <person name="Meier V. D."/>
        </authorList>
    </citation>
    <scope>NUCLEOTIDE SEQUENCE</scope>
    <source>
        <strain evidence="2">AVDCRST_MAG18</strain>
    </source>
</reference>
<sequence>MAVETTNVRRLGRLPSAARARDYGRVVLLSLIAAGGLAGLATLASRLTVTTGTILLFGLGEWHFWVAGMALACLVGALTARFAAVAPRDDALLPRVGSPVAPAMPILPAVATFGGVLLISIYHTTAMITIAPTFLALTLLAILIARYHLDDDLGRLRRAAGTAHLLLTHGVAFLALAAIYINKVRSLLSASLVAMIVFLLLVQIADGERFPTERRLIYGLVGGVILGEITWALNYWPLTGWTGGAVLLIAFYLVAGLLLAQVREGVRRRDLLEYGLGAAVMFAIVAGALWR</sequence>
<protein>
    <submittedName>
        <fullName evidence="2">Uncharacterized protein</fullName>
    </submittedName>
</protein>
<dbReference type="Pfam" id="PF18900">
    <property type="entry name" value="DUF5656"/>
    <property type="match status" value="1"/>
</dbReference>
<feature type="transmembrane region" description="Helical" evidence="1">
    <location>
        <begin position="216"/>
        <end position="233"/>
    </location>
</feature>
<feature type="transmembrane region" description="Helical" evidence="1">
    <location>
        <begin position="64"/>
        <end position="84"/>
    </location>
</feature>
<dbReference type="InterPro" id="IPR043715">
    <property type="entry name" value="DUF5656"/>
</dbReference>
<dbReference type="EMBL" id="CADCWN010000353">
    <property type="protein sequence ID" value="CAA9588660.1"/>
    <property type="molecule type" value="Genomic_DNA"/>
</dbReference>
<feature type="transmembrane region" description="Helical" evidence="1">
    <location>
        <begin position="271"/>
        <end position="290"/>
    </location>
</feature>
<feature type="transmembrane region" description="Helical" evidence="1">
    <location>
        <begin position="187"/>
        <end position="204"/>
    </location>
</feature>
<evidence type="ECO:0000256" key="1">
    <source>
        <dbReference type="SAM" id="Phobius"/>
    </source>
</evidence>